<feature type="transmembrane region" description="Helical" evidence="1">
    <location>
        <begin position="293"/>
        <end position="313"/>
    </location>
</feature>
<feature type="transmembrane region" description="Helical" evidence="1">
    <location>
        <begin position="325"/>
        <end position="342"/>
    </location>
</feature>
<feature type="transmembrane region" description="Helical" evidence="1">
    <location>
        <begin position="214"/>
        <end position="237"/>
    </location>
</feature>
<accession>A0A7I9VAV2</accession>
<feature type="transmembrane region" description="Helical" evidence="1">
    <location>
        <begin position="258"/>
        <end position="281"/>
    </location>
</feature>
<feature type="transmembrane region" description="Helical" evidence="1">
    <location>
        <begin position="155"/>
        <end position="178"/>
    </location>
</feature>
<dbReference type="EMBL" id="BJOV01000005">
    <property type="protein sequence ID" value="GEE02140.1"/>
    <property type="molecule type" value="Genomic_DNA"/>
</dbReference>
<dbReference type="Proteomes" id="UP000444960">
    <property type="component" value="Unassembled WGS sequence"/>
</dbReference>
<organism evidence="2 3">
    <name type="scientific">Gordonia spumicola</name>
    <dbReference type="NCBI Taxonomy" id="589161"/>
    <lineage>
        <taxon>Bacteria</taxon>
        <taxon>Bacillati</taxon>
        <taxon>Actinomycetota</taxon>
        <taxon>Actinomycetes</taxon>
        <taxon>Mycobacteriales</taxon>
        <taxon>Gordoniaceae</taxon>
        <taxon>Gordonia</taxon>
    </lineage>
</organism>
<sequence length="378" mass="40082">MSDADSEGRGASTLELFFDLVFVFTITQFTHAFVHDPSWTSVGTIALLFSIVWWMYSGYVWLTNEVAPTTPARRTVLVAGMFGFFTLAMAAPDAVHGHGTVFGWAFLGVTVIHAVLFRVSGGESASAAIARVAPTNMAAAVCVVIGGYTHGTSSYLWWGAGLVIIGVSPFLSTPRGFVLRTGHFCERHGLVLIIAIGESIIGVGTGLAEETMNAQFFAQVLLGLTVVYVMWWSFFGTDAEHGEQALDGLPVEDRPRPALLAYGYCFVPMLLGIVFAAAGLGMSIGHGEREASWASAGALAGGVALYLAGQAAFRTILGLPRPYMRLLAAALAVGTMVLGVHVAEWLQLAAIAVVVYAAIIADDVIGMKRGEKSSYLAH</sequence>
<keyword evidence="1" id="KW-1133">Transmembrane helix</keyword>
<dbReference type="Pfam" id="PF06772">
    <property type="entry name" value="LtrA"/>
    <property type="match status" value="1"/>
</dbReference>
<feature type="transmembrane region" description="Helical" evidence="1">
    <location>
        <begin position="74"/>
        <end position="91"/>
    </location>
</feature>
<keyword evidence="1" id="KW-0472">Membrane</keyword>
<dbReference type="PANTHER" id="PTHR36840">
    <property type="entry name" value="BLL5714 PROTEIN"/>
    <property type="match status" value="1"/>
</dbReference>
<dbReference type="RefSeq" id="WP_161895892.1">
    <property type="nucleotide sequence ID" value="NZ_BJOV01000005.1"/>
</dbReference>
<reference evidence="3" key="1">
    <citation type="submission" date="2019-06" db="EMBL/GenBank/DDBJ databases">
        <title>Gordonia isolated from sludge of a wastewater treatment plant.</title>
        <authorList>
            <person name="Tamura T."/>
            <person name="Aoyama K."/>
            <person name="Kang Y."/>
            <person name="Saito S."/>
            <person name="Akiyama N."/>
            <person name="Yazawa K."/>
            <person name="Gonoi T."/>
            <person name="Mikami Y."/>
        </authorList>
    </citation>
    <scope>NUCLEOTIDE SEQUENCE [LARGE SCALE GENOMIC DNA]</scope>
    <source>
        <strain evidence="3">NBRC 107696</strain>
    </source>
</reference>
<protein>
    <submittedName>
        <fullName evidence="2">Low temperature requirement protein A</fullName>
    </submittedName>
</protein>
<dbReference type="OrthoDB" id="7698234at2"/>
<feature type="transmembrane region" description="Helical" evidence="1">
    <location>
        <begin position="97"/>
        <end position="116"/>
    </location>
</feature>
<feature type="transmembrane region" description="Helical" evidence="1">
    <location>
        <begin position="348"/>
        <end position="365"/>
    </location>
</feature>
<dbReference type="InterPro" id="IPR010640">
    <property type="entry name" value="Low_temperature_requirement_A"/>
</dbReference>
<proteinExistence type="predicted"/>
<dbReference type="AlphaFoldDB" id="A0A7I9VAV2"/>
<keyword evidence="3" id="KW-1185">Reference proteome</keyword>
<evidence type="ECO:0000313" key="2">
    <source>
        <dbReference type="EMBL" id="GEE02140.1"/>
    </source>
</evidence>
<comment type="caution">
    <text evidence="2">The sequence shown here is derived from an EMBL/GenBank/DDBJ whole genome shotgun (WGS) entry which is preliminary data.</text>
</comment>
<keyword evidence="1" id="KW-0812">Transmembrane</keyword>
<evidence type="ECO:0000313" key="3">
    <source>
        <dbReference type="Proteomes" id="UP000444960"/>
    </source>
</evidence>
<name>A0A7I9VAV2_9ACTN</name>
<feature type="transmembrane region" description="Helical" evidence="1">
    <location>
        <begin position="16"/>
        <end position="34"/>
    </location>
</feature>
<gene>
    <name evidence="2" type="ORF">nbrc107696_25860</name>
</gene>
<feature type="transmembrane region" description="Helical" evidence="1">
    <location>
        <begin position="190"/>
        <end position="208"/>
    </location>
</feature>
<evidence type="ECO:0000256" key="1">
    <source>
        <dbReference type="SAM" id="Phobius"/>
    </source>
</evidence>
<feature type="transmembrane region" description="Helical" evidence="1">
    <location>
        <begin position="128"/>
        <end position="149"/>
    </location>
</feature>
<feature type="transmembrane region" description="Helical" evidence="1">
    <location>
        <begin position="40"/>
        <end position="62"/>
    </location>
</feature>
<dbReference type="PANTHER" id="PTHR36840:SF1">
    <property type="entry name" value="BLL5714 PROTEIN"/>
    <property type="match status" value="1"/>
</dbReference>